<organism evidence="2 3">
    <name type="scientific">Halogranum gelatinilyticum</name>
    <dbReference type="NCBI Taxonomy" id="660521"/>
    <lineage>
        <taxon>Archaea</taxon>
        <taxon>Methanobacteriati</taxon>
        <taxon>Methanobacteriota</taxon>
        <taxon>Stenosarchaea group</taxon>
        <taxon>Halobacteria</taxon>
        <taxon>Halobacteriales</taxon>
        <taxon>Haloferacaceae</taxon>
    </lineage>
</organism>
<evidence type="ECO:0000313" key="2">
    <source>
        <dbReference type="EMBL" id="SDM09766.1"/>
    </source>
</evidence>
<dbReference type="EMBL" id="FNHL01000001">
    <property type="protein sequence ID" value="SDM09766.1"/>
    <property type="molecule type" value="Genomic_DNA"/>
</dbReference>
<dbReference type="Proteomes" id="UP000199451">
    <property type="component" value="Unassembled WGS sequence"/>
</dbReference>
<proteinExistence type="predicted"/>
<name>A0A1G9QFM6_9EURY</name>
<evidence type="ECO:0000256" key="1">
    <source>
        <dbReference type="SAM" id="Phobius"/>
    </source>
</evidence>
<dbReference type="AlphaFoldDB" id="A0A1G9QFM6"/>
<protein>
    <submittedName>
        <fullName evidence="2">Uncharacterized protein</fullName>
    </submittedName>
</protein>
<feature type="transmembrane region" description="Helical" evidence="1">
    <location>
        <begin position="74"/>
        <end position="92"/>
    </location>
</feature>
<keyword evidence="1" id="KW-0812">Transmembrane</keyword>
<dbReference type="OrthoDB" id="308404at2157"/>
<dbReference type="STRING" id="660521.SAMN04487949_0837"/>
<keyword evidence="1" id="KW-0472">Membrane</keyword>
<keyword evidence="1" id="KW-1133">Transmembrane helix</keyword>
<dbReference type="RefSeq" id="WP_089694359.1">
    <property type="nucleotide sequence ID" value="NZ_FNHL01000001.1"/>
</dbReference>
<reference evidence="3" key="1">
    <citation type="submission" date="2016-10" db="EMBL/GenBank/DDBJ databases">
        <authorList>
            <person name="Varghese N."/>
            <person name="Submissions S."/>
        </authorList>
    </citation>
    <scope>NUCLEOTIDE SEQUENCE [LARGE SCALE GENOMIC DNA]</scope>
    <source>
        <strain evidence="3">CGMCC 1.10119</strain>
    </source>
</reference>
<sequence length="133" mass="13650">MVPSPFDADRALDATDLVAGVGLALCLAFGSAALADAALDTTFWPDGAEYGVGLIGFVTFYVEFLRRLGRRERAVSVGLLVFSTAAMVVAAYTNPEGVLTTLALFAFLAAVAYGGGHAVKTLGTSKDVRAGGS</sequence>
<feature type="transmembrane region" description="Helical" evidence="1">
    <location>
        <begin position="98"/>
        <end position="119"/>
    </location>
</feature>
<gene>
    <name evidence="2" type="ORF">SAMN04487949_0837</name>
</gene>
<feature type="transmembrane region" description="Helical" evidence="1">
    <location>
        <begin position="47"/>
        <end position="65"/>
    </location>
</feature>
<evidence type="ECO:0000313" key="3">
    <source>
        <dbReference type="Proteomes" id="UP000199451"/>
    </source>
</evidence>
<accession>A0A1G9QFM6</accession>
<keyword evidence="3" id="KW-1185">Reference proteome</keyword>